<reference evidence="1" key="2">
    <citation type="submission" date="2021-01" db="EMBL/GenBank/DDBJ databases">
        <authorList>
            <person name="Schikora-Tamarit M.A."/>
        </authorList>
    </citation>
    <scope>NUCLEOTIDE SEQUENCE</scope>
    <source>
        <strain evidence="1">CBS2887</strain>
    </source>
</reference>
<comment type="caution">
    <text evidence="1">The sequence shown here is derived from an EMBL/GenBank/DDBJ whole genome shotgun (WGS) entry which is preliminary data.</text>
</comment>
<proteinExistence type="predicted"/>
<sequence>MWCNIKGRVPHFNAWSCDTNLTSNSESSSLISDNLIGLWVNDTTTDVLEFNSWSLFNNNIVTVGKLENFREQFINRGGLRPDDNFDNFVNSVG</sequence>
<keyword evidence="2" id="KW-1185">Reference proteome</keyword>
<reference evidence="1" key="1">
    <citation type="journal article" date="2021" name="Open Biol.">
        <title>Shared evolutionary footprints suggest mitochondrial oxidative damage underlies multiple complex I losses in fungi.</title>
        <authorList>
            <person name="Schikora-Tamarit M.A."/>
            <person name="Marcet-Houben M."/>
            <person name="Nosek J."/>
            <person name="Gabaldon T."/>
        </authorList>
    </citation>
    <scope>NUCLEOTIDE SEQUENCE</scope>
    <source>
        <strain evidence="1">CBS2887</strain>
    </source>
</reference>
<evidence type="ECO:0000313" key="1">
    <source>
        <dbReference type="EMBL" id="KAH3688217.1"/>
    </source>
</evidence>
<name>A0A9P8QBY3_WICPI</name>
<dbReference type="AlphaFoldDB" id="A0A9P8QBY3"/>
<evidence type="ECO:0000313" key="2">
    <source>
        <dbReference type="Proteomes" id="UP000774326"/>
    </source>
</evidence>
<organism evidence="1 2">
    <name type="scientific">Wickerhamomyces pijperi</name>
    <name type="common">Yeast</name>
    <name type="synonym">Pichia pijperi</name>
    <dbReference type="NCBI Taxonomy" id="599730"/>
    <lineage>
        <taxon>Eukaryota</taxon>
        <taxon>Fungi</taxon>
        <taxon>Dikarya</taxon>
        <taxon>Ascomycota</taxon>
        <taxon>Saccharomycotina</taxon>
        <taxon>Saccharomycetes</taxon>
        <taxon>Phaffomycetales</taxon>
        <taxon>Wickerhamomycetaceae</taxon>
        <taxon>Wickerhamomyces</taxon>
    </lineage>
</organism>
<dbReference type="EMBL" id="JAEUBG010000466">
    <property type="protein sequence ID" value="KAH3688217.1"/>
    <property type="molecule type" value="Genomic_DNA"/>
</dbReference>
<accession>A0A9P8QBY3</accession>
<protein>
    <submittedName>
        <fullName evidence="1">Uncharacterized protein</fullName>
    </submittedName>
</protein>
<gene>
    <name evidence="1" type="ORF">WICPIJ_000803</name>
</gene>
<dbReference type="Proteomes" id="UP000774326">
    <property type="component" value="Unassembled WGS sequence"/>
</dbReference>